<evidence type="ECO:0000313" key="3">
    <source>
        <dbReference type="Proteomes" id="UP000593561"/>
    </source>
</evidence>
<name>A0A7J8S5A0_GOSDV</name>
<dbReference type="Proteomes" id="UP000593561">
    <property type="component" value="Unassembled WGS sequence"/>
</dbReference>
<dbReference type="PANTHER" id="PTHR36390:SF1">
    <property type="entry name" value="MYOSIN HEAVY CHAIN-LIKE PROTEIN"/>
    <property type="match status" value="1"/>
</dbReference>
<proteinExistence type="predicted"/>
<dbReference type="EMBL" id="JABFAC010000008">
    <property type="protein sequence ID" value="MBA0621264.1"/>
    <property type="molecule type" value="Genomic_DNA"/>
</dbReference>
<dbReference type="PANTHER" id="PTHR36390">
    <property type="entry name" value="MYOSIN HEAVY CHAIN-LIKE PROTEIN"/>
    <property type="match status" value="1"/>
</dbReference>
<reference evidence="2 3" key="1">
    <citation type="journal article" date="2019" name="Genome Biol. Evol.">
        <title>Insights into the evolution of the New World diploid cottons (Gossypium, subgenus Houzingenia) based on genome sequencing.</title>
        <authorList>
            <person name="Grover C.E."/>
            <person name="Arick M.A. 2nd"/>
            <person name="Thrash A."/>
            <person name="Conover J.L."/>
            <person name="Sanders W.S."/>
            <person name="Peterson D.G."/>
            <person name="Frelichowski J.E."/>
            <person name="Scheffler J.A."/>
            <person name="Scheffler B.E."/>
            <person name="Wendel J.F."/>
        </authorList>
    </citation>
    <scope>NUCLEOTIDE SEQUENCE [LARGE SCALE GENOMIC DNA]</scope>
    <source>
        <strain evidence="2">27</strain>
        <tissue evidence="2">Leaf</tissue>
    </source>
</reference>
<protein>
    <submittedName>
        <fullName evidence="2">Uncharacterized protein</fullName>
    </submittedName>
</protein>
<accession>A0A7J8S5A0</accession>
<evidence type="ECO:0000256" key="1">
    <source>
        <dbReference type="SAM" id="Coils"/>
    </source>
</evidence>
<keyword evidence="1" id="KW-0175">Coiled coil</keyword>
<keyword evidence="3" id="KW-1185">Reference proteome</keyword>
<gene>
    <name evidence="2" type="ORF">Godav_006908</name>
</gene>
<organism evidence="2 3">
    <name type="scientific">Gossypium davidsonii</name>
    <name type="common">Davidson's cotton</name>
    <name type="synonym">Gossypium klotzschianum subsp. davidsonii</name>
    <dbReference type="NCBI Taxonomy" id="34287"/>
    <lineage>
        <taxon>Eukaryota</taxon>
        <taxon>Viridiplantae</taxon>
        <taxon>Streptophyta</taxon>
        <taxon>Embryophyta</taxon>
        <taxon>Tracheophyta</taxon>
        <taxon>Spermatophyta</taxon>
        <taxon>Magnoliopsida</taxon>
        <taxon>eudicotyledons</taxon>
        <taxon>Gunneridae</taxon>
        <taxon>Pentapetalae</taxon>
        <taxon>rosids</taxon>
        <taxon>malvids</taxon>
        <taxon>Malvales</taxon>
        <taxon>Malvaceae</taxon>
        <taxon>Malvoideae</taxon>
        <taxon>Gossypium</taxon>
    </lineage>
</organism>
<evidence type="ECO:0000313" key="2">
    <source>
        <dbReference type="EMBL" id="MBA0621264.1"/>
    </source>
</evidence>
<sequence length="446" mass="51087">MSSSSRGDGENSIDVEELLEIETRCRELRKEKDMLKESQPQGFELIRGLELHVKSLSEARTQDKKHIQKLERELKNCSQEIDYLQDQLSARNEEVKFLNDHVHDLEIKLVDMEDLREKIDHLIGELNSSYSERLLLTQEIENKEEELRQSALCIEKLEESVSSMALESQCEIESLKLDIIALEQMSLESRKSEEENAQENSQMNALIEELEVQLQNAHEIIEALEKENKALSGKLIASEKNAKIFCQNIKQWLKSKDRSQLDTDAVFGEPESIITISKDTSGSLYGTPFSVLSRKIDSGCKELFGALLSDVALVLESDSNSKEQIKSMSDQINEYELLVKQLKEELREQKLKAKEEAEDLAQEMAELRYQMTGLLEEECKRRACIEQVSLQRIAELEAQVILLQFLILCIPSNVSDLGIILPSSFFVKIQKEPRNSMAVVRHLRES</sequence>
<comment type="caution">
    <text evidence="2">The sequence shown here is derived from an EMBL/GenBank/DDBJ whole genome shotgun (WGS) entry which is preliminary data.</text>
</comment>
<dbReference type="AlphaFoldDB" id="A0A7J8S5A0"/>
<feature type="coiled-coil region" evidence="1">
    <location>
        <begin position="18"/>
        <end position="241"/>
    </location>
</feature>
<feature type="coiled-coil region" evidence="1">
    <location>
        <begin position="325"/>
        <end position="377"/>
    </location>
</feature>